<name>A0A1E7X516_9BURK</name>
<keyword evidence="2" id="KW-1185">Reference proteome</keyword>
<sequence length="91" mass="10277">MIDRHTAHYVPLATARTKDVVKNLLAPGERHKIDIVRIGDRHQRAEVDAWIVADEDGPVHFFYQDGVGGHDVQFGFADEVREAIDEAETEI</sequence>
<dbReference type="PATRIC" id="fig|762836.4.peg.1125"/>
<comment type="caution">
    <text evidence="1">The sequence shown here is derived from an EMBL/GenBank/DDBJ whole genome shotgun (WGS) entry which is preliminary data.</text>
</comment>
<dbReference type="EMBL" id="LROM01000058">
    <property type="protein sequence ID" value="OFA07678.1"/>
    <property type="molecule type" value="Genomic_DNA"/>
</dbReference>
<dbReference type="RefSeq" id="WP_070246817.1">
    <property type="nucleotide sequence ID" value="NZ_LROM01000058.1"/>
</dbReference>
<dbReference type="Proteomes" id="UP000175989">
    <property type="component" value="Unassembled WGS sequence"/>
</dbReference>
<dbReference type="OrthoDB" id="8779964at2"/>
<proteinExistence type="predicted"/>
<evidence type="ECO:0000313" key="2">
    <source>
        <dbReference type="Proteomes" id="UP000175989"/>
    </source>
</evidence>
<evidence type="ECO:0000313" key="1">
    <source>
        <dbReference type="EMBL" id="OFA07678.1"/>
    </source>
</evidence>
<gene>
    <name evidence="1" type="ORF">DUPY_10750</name>
</gene>
<accession>A0A1E7X516</accession>
<reference evidence="2" key="1">
    <citation type="journal article" date="2016" name="Front. Microbiol.">
        <title>Molecular Keys to the Janthinobacterium and Duganella spp. Interaction with the Plant Pathogen Fusarium graminearum.</title>
        <authorList>
            <person name="Haack F.S."/>
            <person name="Poehlein A."/>
            <person name="Kroger C."/>
            <person name="Voigt C.A."/>
            <person name="Piepenbring M."/>
            <person name="Bode H.B."/>
            <person name="Daniel R."/>
            <person name="Schafer W."/>
            <person name="Streit W.R."/>
        </authorList>
    </citation>
    <scope>NUCLEOTIDE SEQUENCE [LARGE SCALE GENOMIC DNA]</scope>
    <source>
        <strain evidence="2">T54</strain>
    </source>
</reference>
<protein>
    <submittedName>
        <fullName evidence="1">Uncharacterized protein</fullName>
    </submittedName>
</protein>
<organism evidence="1 2">
    <name type="scientific">Duganella phyllosphaerae</name>
    <dbReference type="NCBI Taxonomy" id="762836"/>
    <lineage>
        <taxon>Bacteria</taxon>
        <taxon>Pseudomonadati</taxon>
        <taxon>Pseudomonadota</taxon>
        <taxon>Betaproteobacteria</taxon>
        <taxon>Burkholderiales</taxon>
        <taxon>Oxalobacteraceae</taxon>
        <taxon>Telluria group</taxon>
        <taxon>Duganella</taxon>
    </lineage>
</organism>
<dbReference type="AlphaFoldDB" id="A0A1E7X516"/>